<reference evidence="10 11" key="1">
    <citation type="submission" date="2016-04" db="EMBL/GenBank/DDBJ databases">
        <authorList>
            <person name="Evans L.H."/>
            <person name="Alamgir A."/>
            <person name="Owens N."/>
            <person name="Weber N.D."/>
            <person name="Virtaneva K."/>
            <person name="Barbian K."/>
            <person name="Babar A."/>
            <person name="Rosenke K."/>
        </authorList>
    </citation>
    <scope>NUCLEOTIDE SEQUENCE [LARGE SCALE GENOMIC DNA]</scope>
    <source>
        <strain evidence="11">S5(T) (JCM 30642 \VKM B-2941)</strain>
    </source>
</reference>
<dbReference type="SUPFAM" id="SSF50974">
    <property type="entry name" value="Nitrous oxide reductase, N-terminal domain"/>
    <property type="match status" value="1"/>
</dbReference>
<dbReference type="GO" id="GO:0046872">
    <property type="term" value="F:metal ion binding"/>
    <property type="evidence" value="ECO:0007669"/>
    <property type="project" value="UniProtKB-KW"/>
</dbReference>
<dbReference type="PANTHER" id="PTHR14218">
    <property type="entry name" value="PROTEASE S8 TRIPEPTIDYL PEPTIDASE I CLN2"/>
    <property type="match status" value="1"/>
</dbReference>
<evidence type="ECO:0000256" key="6">
    <source>
        <dbReference type="ARBA" id="ARBA00022837"/>
    </source>
</evidence>
<dbReference type="InterPro" id="IPR050819">
    <property type="entry name" value="Tripeptidyl-peptidase_I"/>
</dbReference>
<feature type="transmembrane region" description="Helical" evidence="8">
    <location>
        <begin position="1638"/>
        <end position="1664"/>
    </location>
</feature>
<proteinExistence type="predicted"/>
<dbReference type="Gene3D" id="3.40.50.200">
    <property type="entry name" value="Peptidase S8/S53 domain"/>
    <property type="match status" value="1"/>
</dbReference>
<dbReference type="Pfam" id="PF09286">
    <property type="entry name" value="Pro-kuma_activ"/>
    <property type="match status" value="1"/>
</dbReference>
<dbReference type="Proteomes" id="UP000195607">
    <property type="component" value="Chromosome I"/>
</dbReference>
<dbReference type="InterPro" id="IPR011045">
    <property type="entry name" value="N2O_reductase_N"/>
</dbReference>
<dbReference type="PANTHER" id="PTHR14218:SF15">
    <property type="entry name" value="TRIPEPTIDYL-PEPTIDASE 1"/>
    <property type="match status" value="1"/>
</dbReference>
<name>A0A1N5WNE9_9ARCH</name>
<dbReference type="InterPro" id="IPR015943">
    <property type="entry name" value="WD40/YVTN_repeat-like_dom_sf"/>
</dbReference>
<keyword evidence="4" id="KW-0378">Hydrolase</keyword>
<keyword evidence="7" id="KW-0865">Zymogen</keyword>
<evidence type="ECO:0000256" key="4">
    <source>
        <dbReference type="ARBA" id="ARBA00022801"/>
    </source>
</evidence>
<dbReference type="Pfam" id="PF00082">
    <property type="entry name" value="Peptidase_S8"/>
    <property type="match status" value="1"/>
</dbReference>
<keyword evidence="8" id="KW-1133">Transmembrane helix</keyword>
<dbReference type="InterPro" id="IPR015366">
    <property type="entry name" value="S53_propep"/>
</dbReference>
<evidence type="ECO:0000256" key="8">
    <source>
        <dbReference type="SAM" id="Phobius"/>
    </source>
</evidence>
<dbReference type="InterPro" id="IPR000209">
    <property type="entry name" value="Peptidase_S8/S53_dom"/>
</dbReference>
<keyword evidence="8" id="KW-0812">Transmembrane</keyword>
<comment type="cofactor">
    <cofactor evidence="1">
        <name>Ca(2+)</name>
        <dbReference type="ChEBI" id="CHEBI:29108"/>
    </cofactor>
</comment>
<keyword evidence="3" id="KW-0479">Metal-binding</keyword>
<dbReference type="Gene3D" id="2.130.10.10">
    <property type="entry name" value="YVTN repeat-like/Quinoprotein amine dehydrogenase"/>
    <property type="match status" value="1"/>
</dbReference>
<dbReference type="GO" id="GO:0004252">
    <property type="term" value="F:serine-type endopeptidase activity"/>
    <property type="evidence" value="ECO:0007669"/>
    <property type="project" value="InterPro"/>
</dbReference>
<dbReference type="GO" id="GO:0006508">
    <property type="term" value="P:proteolysis"/>
    <property type="evidence" value="ECO:0007669"/>
    <property type="project" value="UniProtKB-KW"/>
</dbReference>
<dbReference type="GeneID" id="41589149"/>
<dbReference type="PROSITE" id="PS51695">
    <property type="entry name" value="SEDOLISIN"/>
    <property type="match status" value="1"/>
</dbReference>
<dbReference type="SUPFAM" id="SSF52743">
    <property type="entry name" value="Subtilisin-like"/>
    <property type="match status" value="1"/>
</dbReference>
<evidence type="ECO:0000313" key="11">
    <source>
        <dbReference type="Proteomes" id="UP000195607"/>
    </source>
</evidence>
<sequence>MSISMERKKLAISFGIVILMIFSSFTVLSANQSASMNSTAHTNFTENERKILCSELGPRTELPYRVSPGKNISGRYYEGEMNVMITFKLRNESRLEGYLTDLSNPSSSLYHHYITRSQFTQNFSVPEKLYNLVADYFLTFRNATVRKYSDRISLMLNAPSNTIENIFKTEILENKSDNGINYFAVETPSLPRLIEAQISQISGLNNTPVAQIASLSHELIGTGSSSSTNYLNGYPAPIVSSGVQYLYGADLQVAYCTDPLYNVTYPTNTVVATILWAGNTSTGQHVGPFNPSNIYDYYNTTIPSGEPHSILHGVPIGGALYPGKSANDDTSGVTLENTLDLEMIGSLAPGSNIYNVYGPSPTEACLNAAFAYILNPNSTEKGLNNVSVISNSWGTPEFNDTAWFEYLQEAQARGITVLASSGDSGDNSASSEYSANSNYTSDFLNFPASMAYNSFGITSVGGTTLTLTGNLHIKSQSAWYEYEKLLTIPVDPIGSVGGISQVFSETSWQRDSEANDVIKGAGLGVPDIASMANNTLMCVTVNGAQSICSVAGTSVASPTEAGIVADINAVLNHYGEKNLGYINPEIYKVANLEFFGNSSIKNVSYSTNSVNQIFLPLEPFYNVHSGGNALYRAAYGYNLVTGWGSINAYNFTEFLLDQNFKNNPVAISGVENMINISSLNFIDEGNGRSVDIEQQYIVSDQLGEPIYNVHGILNLTLDSNSQWSGYILVEAQYTSFQSRNLIKNYEFSDKLKLGLTSFPSHLEMKSILNSTGDMFGTSLIFGINGSFLKIPMPGGAYIIGSENYSYIDPYSSITFPEPPIVSSGGALDPEFGITSDSSGITSVFSIKSDANTSFLLLPFGRNVFVKSNTHILAKKSNLLGGTVNNIDWERTGKDQWFVTYVNGSSDYGITASLESYEVDFVESGLPIDQKWSLDVGNRSFHTDRNFIKVSLINGTYTASPLTIGDQTGSPENYSFTVYGKSIYSLPIEYETNTNETLLREIYTSIPSLKSYVKGNSINNLNLSQTNQDTGTDTAAIDNSLGRMYTIDFRTGTMSILNLTTDVYYNNVQLGKTSEPYDIIYDDYTDQIYIFSMKTGNITFINPSTMSIIYNVTVASLEGKMALMEVMPGTSHFLIFSNQSGFYEINSSSGTVRDIFNVENFDEYSPYYAYSLGNIYTVDTNSNSVVKLNISTGHISNYSLPGDIKPLSIFNSGLNSILFISGVAGKNYQLISFNMSDNSFKIGPYLSGSAIHATFDPLNGLDYIDTSGTTGRIWILNPVNLSLTGSASYIVPDSSGMFPGITAFEQKNQYIYAVNPLTSSVCIYNVQHYYKITFRQIGLPSISEWFLNLSKKTSGPLSTREYLMNLPNGTYIYSGYSNNVNYILFPYESKLIVEGGPEITNLSFEFSYLVTYKETGLPSGLPWYVNVSDLRPSGGISGNSFIIRMPNGTHKYGVASSNKIYAPYYHENSITVSGHPKNVTIGFYLVTFNISFIQNGLSTGTTWEVTDDGYKTIASTTSHIIFSLPNGTYRFNLPNLQYYYNVIGNMSVKINGKNLTEEISYFHFAYISGNLLPPNAILIINGKVIKSVNGAFNVSEEAGYFQLFVRANGYNSFHSDFSLRPGKSRNFEVKLTKIPTLNVYFYLEVYGIIGAIVAAMIVGSVYLAIRKR</sequence>
<dbReference type="EMBL" id="LT671858">
    <property type="protein sequence ID" value="SIM86723.1"/>
    <property type="molecule type" value="Genomic_DNA"/>
</dbReference>
<keyword evidence="5" id="KW-0720">Serine protease</keyword>
<evidence type="ECO:0000256" key="2">
    <source>
        <dbReference type="ARBA" id="ARBA00022670"/>
    </source>
</evidence>
<gene>
    <name evidence="10" type="ORF">CSP5_1913</name>
</gene>
<feature type="domain" description="Peptidase S53" evidence="9">
    <location>
        <begin position="251"/>
        <end position="658"/>
    </location>
</feature>
<evidence type="ECO:0000259" key="9">
    <source>
        <dbReference type="PROSITE" id="PS51695"/>
    </source>
</evidence>
<dbReference type="CDD" id="cd04056">
    <property type="entry name" value="Peptidases_S53"/>
    <property type="match status" value="1"/>
</dbReference>
<dbReference type="SMART" id="SM00944">
    <property type="entry name" value="Pro-kuma_activ"/>
    <property type="match status" value="1"/>
</dbReference>
<protein>
    <submittedName>
        <fullName evidence="10">Cell surface acid-acting endopeptidase/tripeptidyl-peptidase</fullName>
    </submittedName>
</protein>
<keyword evidence="8" id="KW-0472">Membrane</keyword>
<dbReference type="InterPro" id="IPR030400">
    <property type="entry name" value="Sedolisin_dom"/>
</dbReference>
<evidence type="ECO:0000256" key="5">
    <source>
        <dbReference type="ARBA" id="ARBA00022825"/>
    </source>
</evidence>
<dbReference type="SUPFAM" id="SSF54897">
    <property type="entry name" value="Protease propeptides/inhibitors"/>
    <property type="match status" value="1"/>
</dbReference>
<accession>A0A1N5WNE9</accession>
<dbReference type="InterPro" id="IPR036852">
    <property type="entry name" value="Peptidase_S8/S53_dom_sf"/>
</dbReference>
<organism evidence="10 11">
    <name type="scientific">Cuniculiplasma divulgatum</name>
    <dbReference type="NCBI Taxonomy" id="1673428"/>
    <lineage>
        <taxon>Archaea</taxon>
        <taxon>Methanobacteriati</taxon>
        <taxon>Thermoplasmatota</taxon>
        <taxon>Thermoplasmata</taxon>
        <taxon>Thermoplasmatales</taxon>
        <taxon>Cuniculiplasmataceae</taxon>
        <taxon>Cuniculiplasma</taxon>
    </lineage>
</organism>
<keyword evidence="6" id="KW-0106">Calcium</keyword>
<evidence type="ECO:0000256" key="1">
    <source>
        <dbReference type="ARBA" id="ARBA00001913"/>
    </source>
</evidence>
<evidence type="ECO:0000313" key="10">
    <source>
        <dbReference type="EMBL" id="SIM86723.1"/>
    </source>
</evidence>
<dbReference type="GO" id="GO:0008240">
    <property type="term" value="F:tripeptidyl-peptidase activity"/>
    <property type="evidence" value="ECO:0007669"/>
    <property type="project" value="TreeGrafter"/>
</dbReference>
<dbReference type="RefSeq" id="WP_148690210.1">
    <property type="nucleotide sequence ID" value="NZ_LT671858.1"/>
</dbReference>
<evidence type="ECO:0000256" key="3">
    <source>
        <dbReference type="ARBA" id="ARBA00022723"/>
    </source>
</evidence>
<evidence type="ECO:0000256" key="7">
    <source>
        <dbReference type="ARBA" id="ARBA00023145"/>
    </source>
</evidence>
<keyword evidence="2" id="KW-0645">Protease</keyword>
<dbReference type="CDD" id="cd11377">
    <property type="entry name" value="Pro-peptidase_S53"/>
    <property type="match status" value="1"/>
</dbReference>